<sequence>MANAQMSSSMEGDVNDVVNITDEMDNELQANVVPDHLIPYGISTSFQEIIAVAPAARGNAAVVLKTVSKVIQALFIFYVYIIFRDSVQMIENYKTDVDFNNCFITSEFWQIDHHRELLGQQAIRYISSSEMRNWKLMNVFSAPTRAELDRAKGALMSWFVTTFVAALLVFMDYYLYAFLNAVVSASHTKIEQLGSSSAAIEVEGDGVVAQFVRAMIADNRTVEVDSSMTNAHCLMPPQRPNFQHIFTWIALPLIISLLLQVIFSFVVKRVIINHFMAFMFPLRDRIRIIYLYNKVLFMRLKHRQESRARIRFIVDRWKINEEYDEGGWLSYRSWFKLNVLDRLFKTGQCLMCQVEEGLVNTERSLVTYAHWDSPSLALGQSYSVPMDFFLDNYPYEWYPSVSTNDARSSRFRGTHVKFYYVQSDQNPADCASRGLPTRSAQNHIWWCGPSFLVLPSSQWPKANCEFNLPPDVSPEVENEFQTLTAILVYSYQSPLRFQATNSYLKLVRSTAYVLKFVSALFRKIRHRPSSLNLSHSTPTKLIDAVEFTNAETLLITEQYRESVQQLQKLPLHRFNAHRSADGLLRCPNRLEHDETSTISAAPILLVPAHPLTNIVVMHHHLENLHSGAHATIASLRRRFFIPSIRSTVVKILRDCLVCKKANCLPYRYPDMPSLPPERVNRFRPFQKVGLDYLGPVYYRDSFHTKAKVWVCLFTCMATRAVHLEVVIDNTVQEFLLAFRRFVARRGTPDYVLSDNATTFHSASDTLHVIYTRAAVEKLTNEFTKRRITWKFITPLSPWKGGFYERLVGLFKSAFRKAVHRILLPLQQLQTLVCEIEAVLNSRPLLSIRDTCTAPHVLKPIDFISPEVDLQIPPERSLASFPSHRLADWYRGTVSVLDQFWNIWYKDYLSVIADRHQKRIRQGRSTSVIPQVSDVVLIAEENVPRGQWPLGVITALGNVNDDGPGSATVRMPNGRLVQRSLNHLYPLEIAAFEDQEEPKETEKRIPTRIQPPRAVKRVRFYSR</sequence>
<dbReference type="InterPro" id="IPR036397">
    <property type="entry name" value="RNaseH_sf"/>
</dbReference>
<proteinExistence type="predicted"/>
<dbReference type="Pfam" id="PF07782">
    <property type="entry name" value="DC_STAMP"/>
    <property type="match status" value="1"/>
</dbReference>
<keyword evidence="1" id="KW-0472">Membrane</keyword>
<organism evidence="3 4">
    <name type="scientific">Ancylostoma ceylanicum</name>
    <dbReference type="NCBI Taxonomy" id="53326"/>
    <lineage>
        <taxon>Eukaryota</taxon>
        <taxon>Metazoa</taxon>
        <taxon>Ecdysozoa</taxon>
        <taxon>Nematoda</taxon>
        <taxon>Chromadorea</taxon>
        <taxon>Rhabditida</taxon>
        <taxon>Rhabditina</taxon>
        <taxon>Rhabditomorpha</taxon>
        <taxon>Strongyloidea</taxon>
        <taxon>Ancylostomatidae</taxon>
        <taxon>Ancylostomatinae</taxon>
        <taxon>Ancylostoma</taxon>
    </lineage>
</organism>
<dbReference type="Gene3D" id="1.10.340.70">
    <property type="match status" value="1"/>
</dbReference>
<gene>
    <name evidence="3" type="ORF">ANCCEY_02675</name>
</gene>
<evidence type="ECO:0000313" key="3">
    <source>
        <dbReference type="EMBL" id="EPB78207.1"/>
    </source>
</evidence>
<evidence type="ECO:0000256" key="1">
    <source>
        <dbReference type="SAM" id="Phobius"/>
    </source>
</evidence>
<dbReference type="PANTHER" id="PTHR47331">
    <property type="entry name" value="PHD-TYPE DOMAIN-CONTAINING PROTEIN"/>
    <property type="match status" value="1"/>
</dbReference>
<dbReference type="InterPro" id="IPR012858">
    <property type="entry name" value="DC_STAMP-like"/>
</dbReference>
<accession>A0A0D6MC12</accession>
<feature type="transmembrane region" description="Helical" evidence="1">
    <location>
        <begin position="245"/>
        <end position="267"/>
    </location>
</feature>
<dbReference type="Proteomes" id="UP000054495">
    <property type="component" value="Unassembled WGS sequence"/>
</dbReference>
<dbReference type="PANTHER" id="PTHR47331:SF2">
    <property type="match status" value="1"/>
</dbReference>
<dbReference type="GO" id="GO:0016020">
    <property type="term" value="C:membrane"/>
    <property type="evidence" value="ECO:0007669"/>
    <property type="project" value="InterPro"/>
</dbReference>
<evidence type="ECO:0000313" key="4">
    <source>
        <dbReference type="Proteomes" id="UP000054495"/>
    </source>
</evidence>
<dbReference type="AlphaFoldDB" id="A0A0D6MC12"/>
<dbReference type="InterPro" id="IPR040676">
    <property type="entry name" value="DUF5641"/>
</dbReference>
<name>A0A0D6MC12_9BILA</name>
<dbReference type="SUPFAM" id="SSF53098">
    <property type="entry name" value="Ribonuclease H-like"/>
    <property type="match status" value="1"/>
</dbReference>
<dbReference type="InterPro" id="IPR041588">
    <property type="entry name" value="Integrase_H2C2"/>
</dbReference>
<reference evidence="3 4" key="1">
    <citation type="submission" date="2013-05" db="EMBL/GenBank/DDBJ databases">
        <title>Draft genome of the parasitic nematode Anyclostoma ceylanicum.</title>
        <authorList>
            <person name="Mitreva M."/>
        </authorList>
    </citation>
    <scope>NUCLEOTIDE SEQUENCE [LARGE SCALE GENOMIC DNA]</scope>
</reference>
<dbReference type="Pfam" id="PF18701">
    <property type="entry name" value="DUF5641"/>
    <property type="match status" value="1"/>
</dbReference>
<dbReference type="InterPro" id="IPR012337">
    <property type="entry name" value="RNaseH-like_sf"/>
</dbReference>
<dbReference type="InterPro" id="IPR001584">
    <property type="entry name" value="Integrase_cat-core"/>
</dbReference>
<keyword evidence="1" id="KW-1133">Transmembrane helix</keyword>
<feature type="transmembrane region" description="Helical" evidence="1">
    <location>
        <begin position="155"/>
        <end position="176"/>
    </location>
</feature>
<dbReference type="EMBL" id="KE124817">
    <property type="protein sequence ID" value="EPB78207.1"/>
    <property type="molecule type" value="Genomic_DNA"/>
</dbReference>
<dbReference type="Gene3D" id="3.30.420.10">
    <property type="entry name" value="Ribonuclease H-like superfamily/Ribonuclease H"/>
    <property type="match status" value="1"/>
</dbReference>
<dbReference type="GO" id="GO:0015074">
    <property type="term" value="P:DNA integration"/>
    <property type="evidence" value="ECO:0007669"/>
    <property type="project" value="InterPro"/>
</dbReference>
<dbReference type="Pfam" id="PF17921">
    <property type="entry name" value="Integrase_H2C2"/>
    <property type="match status" value="1"/>
</dbReference>
<keyword evidence="4" id="KW-1185">Reference proteome</keyword>
<protein>
    <submittedName>
        <fullName evidence="3">Integrase core domain protein</fullName>
    </submittedName>
</protein>
<evidence type="ECO:0000259" key="2">
    <source>
        <dbReference type="PROSITE" id="PS50994"/>
    </source>
</evidence>
<dbReference type="GO" id="GO:0003676">
    <property type="term" value="F:nucleic acid binding"/>
    <property type="evidence" value="ECO:0007669"/>
    <property type="project" value="InterPro"/>
</dbReference>
<keyword evidence="1" id="KW-0812">Transmembrane</keyword>
<feature type="domain" description="Integrase catalytic" evidence="2">
    <location>
        <begin position="680"/>
        <end position="867"/>
    </location>
</feature>
<dbReference type="PROSITE" id="PS50994">
    <property type="entry name" value="INTEGRASE"/>
    <property type="match status" value="1"/>
</dbReference>